<accession>A0A2U3Q5H5</accession>
<dbReference type="EC" id="4.3.1.7" evidence="5"/>
<feature type="binding site" evidence="5">
    <location>
        <position position="208"/>
    </location>
    <ligand>
        <name>adenosylcob(III)alamin</name>
        <dbReference type="ChEBI" id="CHEBI:18408"/>
    </ligand>
</feature>
<dbReference type="PANTHER" id="PTHR39330">
    <property type="entry name" value="ETHANOLAMINE AMMONIA-LYASE LIGHT CHAIN"/>
    <property type="match status" value="1"/>
</dbReference>
<comment type="function">
    <text evidence="5">Catalyzes the deamination of various vicinal amino-alcohols to oxo compounds. Allows this organism to utilize ethanolamine as the sole source of nitrogen and carbon in the presence of external vitamin B12.</text>
</comment>
<proteinExistence type="inferred from homology"/>
<comment type="subcellular location">
    <subcellularLocation>
        <location evidence="5">Bacterial microcompartment</location>
    </subcellularLocation>
</comment>
<comment type="catalytic activity">
    <reaction evidence="5">
        <text>ethanolamine = acetaldehyde + NH4(+)</text>
        <dbReference type="Rhea" id="RHEA:15313"/>
        <dbReference type="ChEBI" id="CHEBI:15343"/>
        <dbReference type="ChEBI" id="CHEBI:28938"/>
        <dbReference type="ChEBI" id="CHEBI:57603"/>
        <dbReference type="EC" id="4.3.1.7"/>
    </reaction>
</comment>
<protein>
    <recommendedName>
        <fullName evidence="5">Ethanolamine ammonia-lyase small subunit</fullName>
        <shortName evidence="5">EAL small subunit</shortName>
        <ecNumber evidence="5">4.3.1.7</ecNumber>
    </recommendedName>
</protein>
<dbReference type="InterPro" id="IPR009246">
    <property type="entry name" value="EutC"/>
</dbReference>
<sequence>MSDPVPLRRPTLDLRAFTPARVALGRSGASMPTRALLDFTLDHARARDAVHAAFDTPRLVADLGALGLAVTEVRSRAVDRSDYLRRPDLGRQLEPGSAQLLARSTSAPCQLALVIGDGLSAAAVHSHAATVVGRLLPLFAERDAVAIGHVVVASGARVALGDEIGAILGARMVVMLIGERPGLSAPDSLGAYLTFAPKPGRTDAERNCVSNIHHAGLSCDEAALKIAWLVREGLAREVTGVALKDESGDRPPPRLGAASAEGTESGAKMS</sequence>
<evidence type="ECO:0000256" key="1">
    <source>
        <dbReference type="ARBA" id="ARBA00022628"/>
    </source>
</evidence>
<dbReference type="InterPro" id="IPR042251">
    <property type="entry name" value="EutC_C"/>
</dbReference>
<comment type="similarity">
    <text evidence="5">Belongs to the EutC family.</text>
</comment>
<keyword evidence="2 5" id="KW-0456">Lyase</keyword>
<dbReference type="GO" id="GO:0009350">
    <property type="term" value="C:ethanolamine ammonia-lyase complex"/>
    <property type="evidence" value="ECO:0007669"/>
    <property type="project" value="UniProtKB-UniRule"/>
</dbReference>
<dbReference type="GO" id="GO:0006520">
    <property type="term" value="P:amino acid metabolic process"/>
    <property type="evidence" value="ECO:0007669"/>
    <property type="project" value="InterPro"/>
</dbReference>
<evidence type="ECO:0000256" key="4">
    <source>
        <dbReference type="ARBA" id="ARBA00024446"/>
    </source>
</evidence>
<evidence type="ECO:0000256" key="3">
    <source>
        <dbReference type="ARBA" id="ARBA00023285"/>
    </source>
</evidence>
<dbReference type="UniPathway" id="UPA00560"/>
<reference evidence="7 8" key="1">
    <citation type="submission" date="2018-03" db="EMBL/GenBank/DDBJ databases">
        <authorList>
            <person name="Gully D."/>
        </authorList>
    </citation>
    <scope>NUCLEOTIDE SEQUENCE [LARGE SCALE GENOMIC DNA]</scope>
    <source>
        <strain evidence="7">ORS3257</strain>
    </source>
</reference>
<keyword evidence="4 5" id="KW-1283">Bacterial microcompartment</keyword>
<comment type="subunit">
    <text evidence="5">The basic unit is a heterodimer which dimerizes to form tetramers. The heterotetramers trimerize; 6 large subunits form a core ring with 6 small subunits projecting outwards.</text>
</comment>
<evidence type="ECO:0000313" key="7">
    <source>
        <dbReference type="EMBL" id="SPP96647.1"/>
    </source>
</evidence>
<evidence type="ECO:0000256" key="2">
    <source>
        <dbReference type="ARBA" id="ARBA00023239"/>
    </source>
</evidence>
<comment type="cofactor">
    <cofactor evidence="5">
        <name>adenosylcob(III)alamin</name>
        <dbReference type="ChEBI" id="CHEBI:18408"/>
    </cofactor>
    <text evidence="5">Binds between the large and small subunits.</text>
</comment>
<dbReference type="NCBIfam" id="NF003971">
    <property type="entry name" value="PRK05465.1"/>
    <property type="match status" value="1"/>
</dbReference>
<dbReference type="Pfam" id="PF05985">
    <property type="entry name" value="EutC"/>
    <property type="match status" value="1"/>
</dbReference>
<dbReference type="InterPro" id="IPR042255">
    <property type="entry name" value="EutC_N"/>
</dbReference>
<dbReference type="GO" id="GO:0046336">
    <property type="term" value="P:ethanolamine catabolic process"/>
    <property type="evidence" value="ECO:0007669"/>
    <property type="project" value="UniProtKB-UniRule"/>
</dbReference>
<dbReference type="RefSeq" id="WP_122404212.1">
    <property type="nucleotide sequence ID" value="NZ_LS398110.1"/>
</dbReference>
<evidence type="ECO:0000313" key="8">
    <source>
        <dbReference type="Proteomes" id="UP000246085"/>
    </source>
</evidence>
<gene>
    <name evidence="5 7" type="primary">eutC</name>
    <name evidence="7" type="ORF">BRAD3257_5713</name>
</gene>
<evidence type="ECO:0000256" key="6">
    <source>
        <dbReference type="SAM" id="MobiDB-lite"/>
    </source>
</evidence>
<dbReference type="KEGG" id="bvz:BRAD3257_5713"/>
<name>A0A2U3Q5H5_9BRAD</name>
<feature type="compositionally biased region" description="Basic and acidic residues" evidence="6">
    <location>
        <begin position="243"/>
        <end position="252"/>
    </location>
</feature>
<dbReference type="GO" id="GO:0031471">
    <property type="term" value="C:ethanolamine degradation polyhedral organelle"/>
    <property type="evidence" value="ECO:0007669"/>
    <property type="project" value="UniProtKB-UniRule"/>
</dbReference>
<organism evidence="7 8">
    <name type="scientific">Bradyrhizobium vignae</name>
    <dbReference type="NCBI Taxonomy" id="1549949"/>
    <lineage>
        <taxon>Bacteria</taxon>
        <taxon>Pseudomonadati</taxon>
        <taxon>Pseudomonadota</taxon>
        <taxon>Alphaproteobacteria</taxon>
        <taxon>Hyphomicrobiales</taxon>
        <taxon>Nitrobacteraceae</taxon>
        <taxon>Bradyrhizobium</taxon>
    </lineage>
</organism>
<keyword evidence="1 5" id="KW-0846">Cobalamin</keyword>
<dbReference type="GO" id="GO:0031419">
    <property type="term" value="F:cobalamin binding"/>
    <property type="evidence" value="ECO:0007669"/>
    <property type="project" value="UniProtKB-UniRule"/>
</dbReference>
<comment type="pathway">
    <text evidence="5">Amine and polyamine degradation; ethanolamine degradation.</text>
</comment>
<dbReference type="Gene3D" id="3.40.50.11240">
    <property type="entry name" value="Ethanolamine ammonia-lyase light chain (EutC)"/>
    <property type="match status" value="1"/>
</dbReference>
<keyword evidence="3 5" id="KW-0170">Cobalt</keyword>
<feature type="compositionally biased region" description="Low complexity" evidence="6">
    <location>
        <begin position="256"/>
        <end position="270"/>
    </location>
</feature>
<feature type="region of interest" description="Disordered" evidence="6">
    <location>
        <begin position="243"/>
        <end position="270"/>
    </location>
</feature>
<evidence type="ECO:0000256" key="5">
    <source>
        <dbReference type="HAMAP-Rule" id="MF_00601"/>
    </source>
</evidence>
<feature type="binding site" evidence="5">
    <location>
        <position position="179"/>
    </location>
    <ligand>
        <name>adenosylcob(III)alamin</name>
        <dbReference type="ChEBI" id="CHEBI:18408"/>
    </ligand>
</feature>
<dbReference type="Gene3D" id="1.10.30.40">
    <property type="entry name" value="Ethanolamine ammonia-lyase light chain (EutC), N-terminal domain"/>
    <property type="match status" value="1"/>
</dbReference>
<dbReference type="AlphaFoldDB" id="A0A2U3Q5H5"/>
<dbReference type="GO" id="GO:0008851">
    <property type="term" value="F:ethanolamine ammonia-lyase activity"/>
    <property type="evidence" value="ECO:0007669"/>
    <property type="project" value="UniProtKB-UniRule"/>
</dbReference>
<dbReference type="HAMAP" id="MF_00601">
    <property type="entry name" value="EutC"/>
    <property type="match status" value="1"/>
</dbReference>
<dbReference type="Proteomes" id="UP000246085">
    <property type="component" value="Chromosome BRAD3257"/>
</dbReference>
<dbReference type="EMBL" id="LS398110">
    <property type="protein sequence ID" value="SPP96647.1"/>
    <property type="molecule type" value="Genomic_DNA"/>
</dbReference>
<feature type="binding site" evidence="5">
    <location>
        <position position="158"/>
    </location>
    <ligand>
        <name>adenosylcob(III)alamin</name>
        <dbReference type="ChEBI" id="CHEBI:18408"/>
    </ligand>
</feature>
<dbReference type="PANTHER" id="PTHR39330:SF1">
    <property type="entry name" value="ETHANOLAMINE AMMONIA-LYASE SMALL SUBUNIT"/>
    <property type="match status" value="1"/>
</dbReference>
<dbReference type="PIRSF" id="PIRSF018982">
    <property type="entry name" value="EutC"/>
    <property type="match status" value="1"/>
</dbReference>